<keyword evidence="4" id="KW-0297">G-protein coupled receptor</keyword>
<keyword evidence="11" id="KW-1185">Reference proteome</keyword>
<accession>A0A4Z2GWP9</accession>
<comment type="caution">
    <text evidence="10">The sequence shown here is derived from an EMBL/GenBank/DDBJ whole genome shotgun (WGS) entry which is preliminary data.</text>
</comment>
<dbReference type="InterPro" id="IPR043458">
    <property type="entry name" value="GPR158/179"/>
</dbReference>
<comment type="similarity">
    <text evidence="2">Belongs to the G-protein coupled receptor 3 family.</text>
</comment>
<evidence type="ECO:0000256" key="3">
    <source>
        <dbReference type="ARBA" id="ARBA00022475"/>
    </source>
</evidence>
<keyword evidence="5 10" id="KW-0675">Receptor</keyword>
<evidence type="ECO:0000256" key="4">
    <source>
        <dbReference type="ARBA" id="ARBA00023040"/>
    </source>
</evidence>
<dbReference type="EMBL" id="SRLO01000411">
    <property type="protein sequence ID" value="TNN57193.1"/>
    <property type="molecule type" value="Genomic_DNA"/>
</dbReference>
<feature type="transmembrane region" description="Helical" evidence="9">
    <location>
        <begin position="151"/>
        <end position="171"/>
    </location>
</feature>
<dbReference type="SUPFAM" id="SSF57184">
    <property type="entry name" value="Growth factor receptor domain"/>
    <property type="match status" value="1"/>
</dbReference>
<evidence type="ECO:0000313" key="10">
    <source>
        <dbReference type="EMBL" id="TNN57193.1"/>
    </source>
</evidence>
<keyword evidence="3" id="KW-1003">Cell membrane</keyword>
<evidence type="ECO:0000256" key="5">
    <source>
        <dbReference type="ARBA" id="ARBA00023170"/>
    </source>
</evidence>
<reference evidence="10 11" key="1">
    <citation type="submission" date="2019-03" db="EMBL/GenBank/DDBJ databases">
        <title>First draft genome of Liparis tanakae, snailfish: a comprehensive survey of snailfish specific genes.</title>
        <authorList>
            <person name="Kim W."/>
            <person name="Song I."/>
            <person name="Jeong J.-H."/>
            <person name="Kim D."/>
            <person name="Kim S."/>
            <person name="Ryu S."/>
            <person name="Song J.Y."/>
            <person name="Lee S.K."/>
        </authorList>
    </citation>
    <scope>NUCLEOTIDE SEQUENCE [LARGE SCALE GENOMIC DNA]</scope>
    <source>
        <tissue evidence="10">Muscle</tissue>
    </source>
</reference>
<proteinExistence type="inferred from homology"/>
<dbReference type="OrthoDB" id="2129233at2759"/>
<feature type="region of interest" description="Disordered" evidence="8">
    <location>
        <begin position="1"/>
        <end position="25"/>
    </location>
</feature>
<evidence type="ECO:0000256" key="6">
    <source>
        <dbReference type="ARBA" id="ARBA00023180"/>
    </source>
</evidence>
<feature type="transmembrane region" description="Helical" evidence="9">
    <location>
        <begin position="122"/>
        <end position="145"/>
    </location>
</feature>
<gene>
    <name evidence="10" type="primary">GPR158_3</name>
    <name evidence="10" type="ORF">EYF80_032623</name>
</gene>
<evidence type="ECO:0000313" key="11">
    <source>
        <dbReference type="Proteomes" id="UP000314294"/>
    </source>
</evidence>
<keyword evidence="9" id="KW-1133">Transmembrane helix</keyword>
<evidence type="ECO:0000256" key="8">
    <source>
        <dbReference type="SAM" id="MobiDB-lite"/>
    </source>
</evidence>
<evidence type="ECO:0000256" key="1">
    <source>
        <dbReference type="ARBA" id="ARBA00004651"/>
    </source>
</evidence>
<name>A0A4Z2GWP9_9TELE</name>
<keyword evidence="9" id="KW-0812">Transmembrane</keyword>
<comment type="subcellular location">
    <subcellularLocation>
        <location evidence="1">Cell membrane</location>
        <topology evidence="1">Multi-pass membrane protein</topology>
    </subcellularLocation>
</comment>
<keyword evidence="7" id="KW-0807">Transducer</keyword>
<evidence type="ECO:0000256" key="2">
    <source>
        <dbReference type="ARBA" id="ARBA00007242"/>
    </source>
</evidence>
<keyword evidence="9" id="KW-0472">Membrane</keyword>
<dbReference type="GO" id="GO:0004930">
    <property type="term" value="F:G protein-coupled receptor activity"/>
    <property type="evidence" value="ECO:0007669"/>
    <property type="project" value="UniProtKB-KW"/>
</dbReference>
<evidence type="ECO:0000256" key="9">
    <source>
        <dbReference type="SAM" id="Phobius"/>
    </source>
</evidence>
<evidence type="ECO:0000256" key="7">
    <source>
        <dbReference type="ARBA" id="ARBA00023224"/>
    </source>
</evidence>
<dbReference type="InterPro" id="IPR009030">
    <property type="entry name" value="Growth_fac_rcpt_cys_sf"/>
</dbReference>
<protein>
    <submittedName>
        <fullName evidence="10">Putative G-protein coupled receptor 158</fullName>
    </submittedName>
</protein>
<keyword evidence="6" id="KW-0325">Glycoprotein</keyword>
<dbReference type="Proteomes" id="UP000314294">
    <property type="component" value="Unassembled WGS sequence"/>
</dbReference>
<dbReference type="AlphaFoldDB" id="A0A4Z2GWP9"/>
<dbReference type="GO" id="GO:0005886">
    <property type="term" value="C:plasma membrane"/>
    <property type="evidence" value="ECO:0007669"/>
    <property type="project" value="UniProtKB-SubCell"/>
</dbReference>
<organism evidence="10 11">
    <name type="scientific">Liparis tanakae</name>
    <name type="common">Tanaka's snailfish</name>
    <dbReference type="NCBI Taxonomy" id="230148"/>
    <lineage>
        <taxon>Eukaryota</taxon>
        <taxon>Metazoa</taxon>
        <taxon>Chordata</taxon>
        <taxon>Craniata</taxon>
        <taxon>Vertebrata</taxon>
        <taxon>Euteleostomi</taxon>
        <taxon>Actinopterygii</taxon>
        <taxon>Neopterygii</taxon>
        <taxon>Teleostei</taxon>
        <taxon>Neoteleostei</taxon>
        <taxon>Acanthomorphata</taxon>
        <taxon>Eupercaria</taxon>
        <taxon>Perciformes</taxon>
        <taxon>Cottioidei</taxon>
        <taxon>Cottales</taxon>
        <taxon>Liparidae</taxon>
        <taxon>Liparis</taxon>
    </lineage>
</organism>
<sequence>MAAESLSTEHHGAPSRSRPGGQEHSSLATAGAAALVWARRRRFPALCSPLAGRGFVLDGYTCRCRAGFYHPDRVAVNGFATPASGPNADEGSSSDCLPCQPGCSFCRDETPCVTRPDGALRWAVVSSQCLCMLIVFVSMVLVYHFRRNKSIRASGLVLLEAILCGALLLYFPTHFESHGRRAMKRDEHPRVSLDTELANGPRSSQNKRHFFSFDRSLSVVGFCTVTNPLDWIL</sequence>
<dbReference type="PANTHER" id="PTHR32546">
    <property type="entry name" value="G-PROTEIN COUPLED RECEPTOR 158-RELATED"/>
    <property type="match status" value="1"/>
</dbReference>
<dbReference type="PANTHER" id="PTHR32546:SF11">
    <property type="entry name" value="G-PROTEIN COUPLED RECEPTOR 158-RELATED"/>
    <property type="match status" value="1"/>
</dbReference>